<sequence length="146" mass="16649">MNLQRWADAESGTTAHTAAEEHLPPPASHNAQTPKFVREYADYYKTPRGYHPRSVNSNTGWSRTTPLAFINMPLLQRAGELKAPALIVHGEKAHSRYFSEDAFKSLGSQNKELFLVKDASHVDLYDRQSGKIPFDKFEQFFRINLK</sequence>
<proteinExistence type="predicted"/>
<accession>A0A426FM23</accession>
<dbReference type="OrthoDB" id="9805123at2"/>
<feature type="region of interest" description="Disordered" evidence="1">
    <location>
        <begin position="1"/>
        <end position="32"/>
    </location>
</feature>
<evidence type="ECO:0000256" key="1">
    <source>
        <dbReference type="SAM" id="MobiDB-lite"/>
    </source>
</evidence>
<dbReference type="Gene3D" id="1.10.10.800">
    <property type="match status" value="1"/>
</dbReference>
<dbReference type="AlphaFoldDB" id="A0A426FM23"/>
<dbReference type="PANTHER" id="PTHR47751">
    <property type="entry name" value="SUPERFAMILY HYDROLASE, PUTATIVE (AFU_ORTHOLOGUE AFUA_2G16580)-RELATED"/>
    <property type="match status" value="1"/>
</dbReference>
<keyword evidence="3" id="KW-1185">Reference proteome</keyword>
<evidence type="ECO:0000313" key="3">
    <source>
        <dbReference type="Proteomes" id="UP000270261"/>
    </source>
</evidence>
<dbReference type="Proteomes" id="UP000270261">
    <property type="component" value="Unassembled WGS sequence"/>
</dbReference>
<dbReference type="InterPro" id="IPR029058">
    <property type="entry name" value="AB_hydrolase_fold"/>
</dbReference>
<dbReference type="PANTHER" id="PTHR47751:SF1">
    <property type="entry name" value="SUPERFAMILY HYDROLASE, PUTATIVE (AFU_ORTHOLOGUE AFUA_2G16580)-RELATED"/>
    <property type="match status" value="1"/>
</dbReference>
<dbReference type="Gene3D" id="3.40.50.1820">
    <property type="entry name" value="alpha/beta hydrolase"/>
    <property type="match status" value="1"/>
</dbReference>
<protein>
    <submittedName>
        <fullName evidence="2">Alpha/beta hydrolase</fullName>
    </submittedName>
</protein>
<comment type="caution">
    <text evidence="2">The sequence shown here is derived from an EMBL/GenBank/DDBJ whole genome shotgun (WGS) entry which is preliminary data.</text>
</comment>
<dbReference type="InterPro" id="IPR051411">
    <property type="entry name" value="Polyketide_trans_af380"/>
</dbReference>
<dbReference type="RefSeq" id="WP_125096014.1">
    <property type="nucleotide sequence ID" value="NZ_RRUE01000002.1"/>
</dbReference>
<name>A0A426FM23_9BURK</name>
<organism evidence="2 3">
    <name type="scientific">Lautropia dentalis</name>
    <dbReference type="NCBI Taxonomy" id="2490857"/>
    <lineage>
        <taxon>Bacteria</taxon>
        <taxon>Pseudomonadati</taxon>
        <taxon>Pseudomonadota</taxon>
        <taxon>Betaproteobacteria</taxon>
        <taxon>Burkholderiales</taxon>
        <taxon>Burkholderiaceae</taxon>
        <taxon>Lautropia</taxon>
    </lineage>
</organism>
<dbReference type="EMBL" id="RRUE01000002">
    <property type="protein sequence ID" value="RRN43814.1"/>
    <property type="molecule type" value="Genomic_DNA"/>
</dbReference>
<dbReference type="GO" id="GO:0016787">
    <property type="term" value="F:hydrolase activity"/>
    <property type="evidence" value="ECO:0007669"/>
    <property type="project" value="UniProtKB-KW"/>
</dbReference>
<dbReference type="SUPFAM" id="SSF53474">
    <property type="entry name" value="alpha/beta-Hydrolases"/>
    <property type="match status" value="1"/>
</dbReference>
<keyword evidence="2" id="KW-0378">Hydrolase</keyword>
<reference evidence="2 3" key="1">
    <citation type="submission" date="2018-11" db="EMBL/GenBank/DDBJ databases">
        <title>Genome sequencing of Lautropia sp. KCOM 2505 (= ChDC F240).</title>
        <authorList>
            <person name="Kook J.-K."/>
            <person name="Park S.-N."/>
            <person name="Lim Y.K."/>
        </authorList>
    </citation>
    <scope>NUCLEOTIDE SEQUENCE [LARGE SCALE GENOMIC DNA]</scope>
    <source>
        <strain evidence="2 3">KCOM 2505</strain>
    </source>
</reference>
<gene>
    <name evidence="2" type="ORF">EHV23_10420</name>
</gene>
<evidence type="ECO:0000313" key="2">
    <source>
        <dbReference type="EMBL" id="RRN43814.1"/>
    </source>
</evidence>